<gene>
    <name evidence="1" type="ORF">SAMN05444008_10928</name>
</gene>
<sequence length="353" mass="40385">MFRREFLAKLAAYITGTVGIIVNYDALEVIITKFSERLHDNFLPEKNQELIRQIFRILPYQTTIVPASSNPRIEEQLKKISRETPIREDADLLDYFSTATLRASEAFCPIFLNQEKADMKDCRFGYRQWDKVLNASTTNNILALGSPTSNYAIRTAMFYDNIPDKKLCFRMDPEAPTYVTTPYQFALDEAEIMRFGNPGDRLYHAKGKEGQKGEQIPNWGLKTGEEQLILPKVNPADGLLLEDFLVISMMPNTFHPDNVDRNIAVICIGGTHSLGTIATKNLLQSESCLQALKDRLESMDSPPYWQAVFRIELEPFTEKFSKMSLMDAQKVGIEDKTKLVDWATKLYDQRSRN</sequence>
<name>A0A1M5CET2_9BACT</name>
<protein>
    <submittedName>
        <fullName evidence="1">Uncharacterized protein</fullName>
    </submittedName>
</protein>
<evidence type="ECO:0000313" key="1">
    <source>
        <dbReference type="EMBL" id="SHF52932.1"/>
    </source>
</evidence>
<reference evidence="1 2" key="1">
    <citation type="submission" date="2016-11" db="EMBL/GenBank/DDBJ databases">
        <authorList>
            <person name="Jaros S."/>
            <person name="Januszkiewicz K."/>
            <person name="Wedrychowicz H."/>
        </authorList>
    </citation>
    <scope>NUCLEOTIDE SEQUENCE [LARGE SCALE GENOMIC DNA]</scope>
    <source>
        <strain evidence="1 2">DSM 26897</strain>
    </source>
</reference>
<accession>A0A1M5CET2</accession>
<dbReference type="EMBL" id="FQUO01000009">
    <property type="protein sequence ID" value="SHF52932.1"/>
    <property type="molecule type" value="Genomic_DNA"/>
</dbReference>
<dbReference type="RefSeq" id="WP_073043684.1">
    <property type="nucleotide sequence ID" value="NZ_FQUO01000009.1"/>
</dbReference>
<keyword evidence="2" id="KW-1185">Reference proteome</keyword>
<dbReference type="Proteomes" id="UP000184368">
    <property type="component" value="Unassembled WGS sequence"/>
</dbReference>
<organism evidence="1 2">
    <name type="scientific">Cnuella takakiae</name>
    <dbReference type="NCBI Taxonomy" id="1302690"/>
    <lineage>
        <taxon>Bacteria</taxon>
        <taxon>Pseudomonadati</taxon>
        <taxon>Bacteroidota</taxon>
        <taxon>Chitinophagia</taxon>
        <taxon>Chitinophagales</taxon>
        <taxon>Chitinophagaceae</taxon>
        <taxon>Cnuella</taxon>
    </lineage>
</organism>
<dbReference type="AlphaFoldDB" id="A0A1M5CET2"/>
<proteinExistence type="predicted"/>
<evidence type="ECO:0000313" key="2">
    <source>
        <dbReference type="Proteomes" id="UP000184368"/>
    </source>
</evidence>